<dbReference type="InterPro" id="IPR013783">
    <property type="entry name" value="Ig-like_fold"/>
</dbReference>
<feature type="domain" description="F5/8 type C" evidence="2">
    <location>
        <begin position="219"/>
        <end position="372"/>
    </location>
</feature>
<feature type="chain" id="PRO_5021905510" description="F5/8 type C domain-containing protein" evidence="1">
    <location>
        <begin position="20"/>
        <end position="374"/>
    </location>
</feature>
<sequence length="374" mass="41498">MKRPSYFLIMTCIVAGLLAACKKMDDNYKDFLEPGGIIYPGIALNPQVHPGNNRAMISWLRGPDPQVVKARIYWNNRTDSVELNIGAKEDTIRYTFTSLQENDYTFNIRTFDEKGNASVPVEVSGTVFGERYQSSLLTRALNASTLNSDGTMLIEWGAADTVSGAIATEVRYTNTAGDAVTKRVDAKTDSTEITDYQPNTPYSYRTLFLPDSLAIDTFYTDFVEQMPASKIDRSAWVATASTFEATGQMPVGGPPEFVLDGDPSTYWHSRHTSNITGYPYWLAFDMKAAVQVTRVELISRSDYLNADFTEFSIQGSDDGDTWVTYGTFALPDITGPQSFNITGAPVMKHIRVYMTKGPTVHSHLAEFAVYGVIQ</sequence>
<keyword evidence="4" id="KW-1185">Reference proteome</keyword>
<keyword evidence="1" id="KW-0732">Signal</keyword>
<evidence type="ECO:0000259" key="2">
    <source>
        <dbReference type="PROSITE" id="PS50022"/>
    </source>
</evidence>
<gene>
    <name evidence="3" type="ORF">CCY01nite_17580</name>
</gene>
<dbReference type="PROSITE" id="PS50022">
    <property type="entry name" value="FA58C_3"/>
    <property type="match status" value="1"/>
</dbReference>
<dbReference type="RefSeq" id="WP_146859796.1">
    <property type="nucleotide sequence ID" value="NZ_BKAU01000001.1"/>
</dbReference>
<dbReference type="InterPro" id="IPR008979">
    <property type="entry name" value="Galactose-bd-like_sf"/>
</dbReference>
<dbReference type="OrthoDB" id="1043438at2"/>
<evidence type="ECO:0000256" key="1">
    <source>
        <dbReference type="SAM" id="SignalP"/>
    </source>
</evidence>
<name>A0A512RIH7_9BACT</name>
<dbReference type="Gene3D" id="2.60.120.260">
    <property type="entry name" value="Galactose-binding domain-like"/>
    <property type="match status" value="1"/>
</dbReference>
<dbReference type="Pfam" id="PF16389">
    <property type="entry name" value="DUF4998"/>
    <property type="match status" value="1"/>
</dbReference>
<proteinExistence type="predicted"/>
<dbReference type="Proteomes" id="UP000321436">
    <property type="component" value="Unassembled WGS sequence"/>
</dbReference>
<dbReference type="PROSITE" id="PS51257">
    <property type="entry name" value="PROKAR_LIPOPROTEIN"/>
    <property type="match status" value="1"/>
</dbReference>
<feature type="signal peptide" evidence="1">
    <location>
        <begin position="1"/>
        <end position="19"/>
    </location>
</feature>
<dbReference type="InterPro" id="IPR000421">
    <property type="entry name" value="FA58C"/>
</dbReference>
<dbReference type="EMBL" id="BKAU01000001">
    <property type="protein sequence ID" value="GEP95498.1"/>
    <property type="molecule type" value="Genomic_DNA"/>
</dbReference>
<dbReference type="AlphaFoldDB" id="A0A512RIH7"/>
<dbReference type="Pfam" id="PF00754">
    <property type="entry name" value="F5_F8_type_C"/>
    <property type="match status" value="1"/>
</dbReference>
<protein>
    <recommendedName>
        <fullName evidence="2">F5/8 type C domain-containing protein</fullName>
    </recommendedName>
</protein>
<accession>A0A512RIH7</accession>
<dbReference type="SUPFAM" id="SSF49785">
    <property type="entry name" value="Galactose-binding domain-like"/>
    <property type="match status" value="1"/>
</dbReference>
<comment type="caution">
    <text evidence="3">The sequence shown here is derived from an EMBL/GenBank/DDBJ whole genome shotgun (WGS) entry which is preliminary data.</text>
</comment>
<organism evidence="3 4">
    <name type="scientific">Chitinophaga cymbidii</name>
    <dbReference type="NCBI Taxonomy" id="1096750"/>
    <lineage>
        <taxon>Bacteria</taxon>
        <taxon>Pseudomonadati</taxon>
        <taxon>Bacteroidota</taxon>
        <taxon>Chitinophagia</taxon>
        <taxon>Chitinophagales</taxon>
        <taxon>Chitinophagaceae</taxon>
        <taxon>Chitinophaga</taxon>
    </lineage>
</organism>
<evidence type="ECO:0000313" key="3">
    <source>
        <dbReference type="EMBL" id="GEP95498.1"/>
    </source>
</evidence>
<reference evidence="3 4" key="1">
    <citation type="submission" date="2019-07" db="EMBL/GenBank/DDBJ databases">
        <title>Whole genome shotgun sequence of Chitinophaga cymbidii NBRC 109752.</title>
        <authorList>
            <person name="Hosoyama A."/>
            <person name="Uohara A."/>
            <person name="Ohji S."/>
            <person name="Ichikawa N."/>
        </authorList>
    </citation>
    <scope>NUCLEOTIDE SEQUENCE [LARGE SCALE GENOMIC DNA]</scope>
    <source>
        <strain evidence="3 4">NBRC 109752</strain>
    </source>
</reference>
<dbReference type="Gene3D" id="2.60.40.10">
    <property type="entry name" value="Immunoglobulins"/>
    <property type="match status" value="1"/>
</dbReference>
<evidence type="ECO:0000313" key="4">
    <source>
        <dbReference type="Proteomes" id="UP000321436"/>
    </source>
</evidence>